<dbReference type="InterPro" id="IPR011051">
    <property type="entry name" value="RmlC_Cupin_sf"/>
</dbReference>
<feature type="region of interest" description="Disordered" evidence="4">
    <location>
        <begin position="1"/>
        <end position="24"/>
    </location>
</feature>
<dbReference type="Gene3D" id="2.60.120.10">
    <property type="entry name" value="Jelly Rolls"/>
    <property type="match status" value="1"/>
</dbReference>
<evidence type="ECO:0000256" key="3">
    <source>
        <dbReference type="ARBA" id="ARBA00023163"/>
    </source>
</evidence>
<reference evidence="6 7" key="1">
    <citation type="submission" date="2019-02" db="EMBL/GenBank/DDBJ databases">
        <title>Sequencing the genomes of 1000 actinobacteria strains.</title>
        <authorList>
            <person name="Klenk H.-P."/>
        </authorList>
    </citation>
    <scope>NUCLEOTIDE SEQUENCE [LARGE SCALE GENOMIC DNA]</scope>
    <source>
        <strain evidence="6 7">DSM 16932</strain>
    </source>
</reference>
<organism evidence="6 7">
    <name type="scientific">Xylanimonas ulmi</name>
    <dbReference type="NCBI Taxonomy" id="228973"/>
    <lineage>
        <taxon>Bacteria</taxon>
        <taxon>Bacillati</taxon>
        <taxon>Actinomycetota</taxon>
        <taxon>Actinomycetes</taxon>
        <taxon>Micrococcales</taxon>
        <taxon>Promicromonosporaceae</taxon>
        <taxon>Xylanimonas</taxon>
    </lineage>
</organism>
<evidence type="ECO:0000313" key="6">
    <source>
        <dbReference type="EMBL" id="RZS62657.1"/>
    </source>
</evidence>
<dbReference type="GO" id="GO:0043565">
    <property type="term" value="F:sequence-specific DNA binding"/>
    <property type="evidence" value="ECO:0007669"/>
    <property type="project" value="InterPro"/>
</dbReference>
<dbReference type="Pfam" id="PF12833">
    <property type="entry name" value="HTH_18"/>
    <property type="match status" value="1"/>
</dbReference>
<evidence type="ECO:0000256" key="4">
    <source>
        <dbReference type="SAM" id="MobiDB-lite"/>
    </source>
</evidence>
<keyword evidence="2" id="KW-0238">DNA-binding</keyword>
<evidence type="ECO:0000256" key="1">
    <source>
        <dbReference type="ARBA" id="ARBA00023015"/>
    </source>
</evidence>
<dbReference type="InterPro" id="IPR035418">
    <property type="entry name" value="AraC-bd_2"/>
</dbReference>
<dbReference type="GO" id="GO:0003700">
    <property type="term" value="F:DNA-binding transcription factor activity"/>
    <property type="evidence" value="ECO:0007669"/>
    <property type="project" value="InterPro"/>
</dbReference>
<dbReference type="AlphaFoldDB" id="A0A4Q7M6H2"/>
<dbReference type="PROSITE" id="PS01124">
    <property type="entry name" value="HTH_ARAC_FAMILY_2"/>
    <property type="match status" value="1"/>
</dbReference>
<comment type="caution">
    <text evidence="6">The sequence shown here is derived from an EMBL/GenBank/DDBJ whole genome shotgun (WGS) entry which is preliminary data.</text>
</comment>
<dbReference type="SUPFAM" id="SSF51182">
    <property type="entry name" value="RmlC-like cupins"/>
    <property type="match status" value="1"/>
</dbReference>
<dbReference type="InterPro" id="IPR050204">
    <property type="entry name" value="AraC_XylS_family_regulators"/>
</dbReference>
<protein>
    <submittedName>
        <fullName evidence="6">AraC-like protein</fullName>
    </submittedName>
</protein>
<sequence>MGATEGARGQARPAVSGCASIDLPSDPTGQRSILRLAGGEGLRAFAGRARDGSEQDGFRAQIVAGRYGPVDLCALRYTPHQLASAGVNFGHSYPVSRLLIMLEGGGTVWIGEHTIELGPGGGALLPGNLPVRYEVTETSSRIQLDLPADDPVFANHLQDVSLAHWQSRHFALEGLAAYGQALLRYDGSKASWAERAQARRGLEALALETVASAPSLDEVSRQSPRGFALDYIRRHFADPALTPQSVARAAGVSLRTMQRAFTGERSIAEWIAHYRLDHALALLRDERLSMLTNAEIAIRSGYGSTTSMRRAVALATGYSPTTYQRLHASAERE</sequence>
<dbReference type="Pfam" id="PF14525">
    <property type="entry name" value="AraC_binding_2"/>
    <property type="match status" value="1"/>
</dbReference>
<keyword evidence="3" id="KW-0804">Transcription</keyword>
<dbReference type="PANTHER" id="PTHR46796">
    <property type="entry name" value="HTH-TYPE TRANSCRIPTIONAL ACTIVATOR RHAS-RELATED"/>
    <property type="match status" value="1"/>
</dbReference>
<gene>
    <name evidence="6" type="ORF">EV386_3001</name>
</gene>
<keyword evidence="1" id="KW-0805">Transcription regulation</keyword>
<evidence type="ECO:0000313" key="7">
    <source>
        <dbReference type="Proteomes" id="UP000293852"/>
    </source>
</evidence>
<dbReference type="EMBL" id="SGWX01000001">
    <property type="protein sequence ID" value="RZS62657.1"/>
    <property type="molecule type" value="Genomic_DNA"/>
</dbReference>
<dbReference type="Gene3D" id="1.10.10.60">
    <property type="entry name" value="Homeodomain-like"/>
    <property type="match status" value="1"/>
</dbReference>
<feature type="domain" description="HTH araC/xylS-type" evidence="5">
    <location>
        <begin position="226"/>
        <end position="326"/>
    </location>
</feature>
<keyword evidence="7" id="KW-1185">Reference proteome</keyword>
<evidence type="ECO:0000256" key="2">
    <source>
        <dbReference type="ARBA" id="ARBA00023125"/>
    </source>
</evidence>
<accession>A0A4Q7M6H2</accession>
<dbReference type="Proteomes" id="UP000293852">
    <property type="component" value="Unassembled WGS sequence"/>
</dbReference>
<dbReference type="InterPro" id="IPR018060">
    <property type="entry name" value="HTH_AraC"/>
</dbReference>
<name>A0A4Q7M6H2_9MICO</name>
<dbReference type="SMART" id="SM00342">
    <property type="entry name" value="HTH_ARAC"/>
    <property type="match status" value="1"/>
</dbReference>
<evidence type="ECO:0000259" key="5">
    <source>
        <dbReference type="PROSITE" id="PS01124"/>
    </source>
</evidence>
<dbReference type="InterPro" id="IPR014710">
    <property type="entry name" value="RmlC-like_jellyroll"/>
</dbReference>
<proteinExistence type="predicted"/>